<evidence type="ECO:0000256" key="5">
    <source>
        <dbReference type="ARBA" id="ARBA00022692"/>
    </source>
</evidence>
<accession>A0A7S9IJU5</accession>
<feature type="transmembrane region" description="Helical" evidence="8">
    <location>
        <begin position="347"/>
        <end position="371"/>
    </location>
</feature>
<reference evidence="10 11" key="1">
    <citation type="journal article" date="2020" name="Nat. Commun.">
        <title>The structures of two archaeal type IV pili illuminate evolutionary relationships.</title>
        <authorList>
            <person name="Wang F."/>
            <person name="Baquero D.P."/>
            <person name="Su Z."/>
            <person name="Beltran L.C."/>
            <person name="Prangishvili D."/>
            <person name="Krupovic M."/>
            <person name="Egelman E.H."/>
        </authorList>
    </citation>
    <scope>NUCLEOTIDE SEQUENCE [LARGE SCALE GENOMIC DNA]</scope>
    <source>
        <strain evidence="10 11">POZ149</strain>
    </source>
</reference>
<evidence type="ECO:0000256" key="4">
    <source>
        <dbReference type="ARBA" id="ARBA00022475"/>
    </source>
</evidence>
<evidence type="ECO:0000313" key="10">
    <source>
        <dbReference type="EMBL" id="QPG50463.1"/>
    </source>
</evidence>
<evidence type="ECO:0000256" key="8">
    <source>
        <dbReference type="SAM" id="Phobius"/>
    </source>
</evidence>
<feature type="transmembrane region" description="Helical" evidence="8">
    <location>
        <begin position="24"/>
        <end position="44"/>
    </location>
</feature>
<evidence type="ECO:0000256" key="3">
    <source>
        <dbReference type="ARBA" id="ARBA00022448"/>
    </source>
</evidence>
<evidence type="ECO:0000256" key="2">
    <source>
        <dbReference type="ARBA" id="ARBA00009843"/>
    </source>
</evidence>
<dbReference type="Proteomes" id="UP000594632">
    <property type="component" value="Chromosome"/>
</dbReference>
<evidence type="ECO:0000256" key="6">
    <source>
        <dbReference type="ARBA" id="ARBA00022989"/>
    </source>
</evidence>
<dbReference type="GO" id="GO:0005886">
    <property type="term" value="C:plasma membrane"/>
    <property type="evidence" value="ECO:0007669"/>
    <property type="project" value="UniProtKB-SubCell"/>
</dbReference>
<feature type="transmembrane region" description="Helical" evidence="8">
    <location>
        <begin position="93"/>
        <end position="113"/>
    </location>
</feature>
<feature type="domain" description="Citrate transporter-like" evidence="9">
    <location>
        <begin position="20"/>
        <end position="351"/>
    </location>
</feature>
<keyword evidence="4" id="KW-1003">Cell membrane</keyword>
<feature type="transmembrane region" description="Helical" evidence="8">
    <location>
        <begin position="245"/>
        <end position="262"/>
    </location>
</feature>
<comment type="similarity">
    <text evidence="2">Belongs to the CitM (TC 2.A.11) transporter family.</text>
</comment>
<dbReference type="PANTHER" id="PTHR43302">
    <property type="entry name" value="TRANSPORTER ARSB-RELATED"/>
    <property type="match status" value="1"/>
</dbReference>
<dbReference type="AlphaFoldDB" id="A0A7S9IJU5"/>
<feature type="transmembrane region" description="Helical" evidence="8">
    <location>
        <begin position="391"/>
        <end position="410"/>
    </location>
</feature>
<evidence type="ECO:0000259" key="9">
    <source>
        <dbReference type="Pfam" id="PF03600"/>
    </source>
</evidence>
<evidence type="ECO:0000256" key="1">
    <source>
        <dbReference type="ARBA" id="ARBA00004651"/>
    </source>
</evidence>
<comment type="subcellular location">
    <subcellularLocation>
        <location evidence="1">Cell membrane</location>
        <topology evidence="1">Multi-pass membrane protein</topology>
    </subcellularLocation>
</comment>
<feature type="transmembrane region" description="Helical" evidence="8">
    <location>
        <begin position="56"/>
        <end position="81"/>
    </location>
</feature>
<evidence type="ECO:0000313" key="11">
    <source>
        <dbReference type="Proteomes" id="UP000594632"/>
    </source>
</evidence>
<dbReference type="RefSeq" id="WP_010922902.1">
    <property type="nucleotide sequence ID" value="NC_002754.1"/>
</dbReference>
<dbReference type="PRINTS" id="PR00758">
    <property type="entry name" value="ARSENICPUMP"/>
</dbReference>
<keyword evidence="7 8" id="KW-0472">Membrane</keyword>
<dbReference type="CDD" id="cd01117">
    <property type="entry name" value="YbiR_permease"/>
    <property type="match status" value="1"/>
</dbReference>
<dbReference type="InterPro" id="IPR004680">
    <property type="entry name" value="Cit_transptr-like_dom"/>
</dbReference>
<feature type="transmembrane region" description="Helical" evidence="8">
    <location>
        <begin position="133"/>
        <end position="150"/>
    </location>
</feature>
<dbReference type="Pfam" id="PF03600">
    <property type="entry name" value="CitMHS"/>
    <property type="match status" value="1"/>
</dbReference>
<sequence length="411" mass="45550">MLISALIVMVITYCLIISRSITKIPPWASMFFGGILMVILGIISPEEALQSINLDVILFLITLFTFASALEVSGFLKFLAYKIIEKFKEPRKVLFYILLYSGLLSNLVTNDGVSASWTPVILELSRMIGVSEVPFLYALAVGVTIGSVIMPTGNPQNLLIALESGIKNPFITFTIYLTLPSIISLIIAYFILFRLFRKSLSLPSGINIKKEEEEKVDFDRRLGYLTLTLLVVTIILFFSLSFFKIDILLGSLVTSSILLLLTEKRRDIVRRMDWPTILFFIGLFIFTDGVLKSGIIQYLSNFLPPPDSVASIMIVSILLSQVLSNVPLVAIYIPIMISHSGITVVDWLALAAGSTIAGNFTILGAASNVIISEASESRGGKGFNFVEFMKYTIPILIPNAIIIYLFLVLFR</sequence>
<keyword evidence="6 8" id="KW-1133">Transmembrane helix</keyword>
<protein>
    <submittedName>
        <fullName evidence="10">Anion transporter</fullName>
    </submittedName>
</protein>
<feature type="transmembrane region" description="Helical" evidence="8">
    <location>
        <begin position="274"/>
        <end position="299"/>
    </location>
</feature>
<keyword evidence="3" id="KW-0813">Transport</keyword>
<gene>
    <name evidence="10" type="ORF">HFC64_12195</name>
</gene>
<evidence type="ECO:0000256" key="7">
    <source>
        <dbReference type="ARBA" id="ARBA00023136"/>
    </source>
</evidence>
<organism evidence="10 11">
    <name type="scientific">Saccharolobus solfataricus</name>
    <name type="common">Sulfolobus solfataricus</name>
    <dbReference type="NCBI Taxonomy" id="2287"/>
    <lineage>
        <taxon>Archaea</taxon>
        <taxon>Thermoproteota</taxon>
        <taxon>Thermoprotei</taxon>
        <taxon>Sulfolobales</taxon>
        <taxon>Sulfolobaceae</taxon>
        <taxon>Saccharolobus</taxon>
    </lineage>
</organism>
<dbReference type="PANTHER" id="PTHR43302:SF5">
    <property type="entry name" value="TRANSPORTER ARSB-RELATED"/>
    <property type="match status" value="1"/>
</dbReference>
<feature type="transmembrane region" description="Helical" evidence="8">
    <location>
        <begin position="170"/>
        <end position="192"/>
    </location>
</feature>
<dbReference type="EMBL" id="CP050869">
    <property type="protein sequence ID" value="QPG50463.1"/>
    <property type="molecule type" value="Genomic_DNA"/>
</dbReference>
<proteinExistence type="inferred from homology"/>
<dbReference type="GO" id="GO:0015105">
    <property type="term" value="F:arsenite transmembrane transporter activity"/>
    <property type="evidence" value="ECO:0007669"/>
    <property type="project" value="InterPro"/>
</dbReference>
<name>A0A7S9IJU5_SACSO</name>
<feature type="transmembrane region" description="Helical" evidence="8">
    <location>
        <begin position="222"/>
        <end position="239"/>
    </location>
</feature>
<dbReference type="InterPro" id="IPR000802">
    <property type="entry name" value="Arsenical_pump_ArsB"/>
</dbReference>
<feature type="transmembrane region" description="Helical" evidence="8">
    <location>
        <begin position="311"/>
        <end position="335"/>
    </location>
</feature>
<dbReference type="OMA" id="EAGFFAW"/>
<keyword evidence="5 8" id="KW-0812">Transmembrane</keyword>